<dbReference type="InterPro" id="IPR048395">
    <property type="entry name" value="Glyco_hydro_31_C"/>
</dbReference>
<dbReference type="Pfam" id="PF01055">
    <property type="entry name" value="Glyco_hydro_31_2nd"/>
    <property type="match status" value="1"/>
</dbReference>
<feature type="domain" description="Glycosyl hydrolase family 31 C-terminal" evidence="5">
    <location>
        <begin position="597"/>
        <end position="684"/>
    </location>
</feature>
<dbReference type="InterPro" id="IPR011013">
    <property type="entry name" value="Gal_mutarotase_sf_dom"/>
</dbReference>
<dbReference type="GO" id="GO:0004553">
    <property type="term" value="F:hydrolase activity, hydrolyzing O-glycosyl compounds"/>
    <property type="evidence" value="ECO:0007669"/>
    <property type="project" value="InterPro"/>
</dbReference>
<evidence type="ECO:0000256" key="1">
    <source>
        <dbReference type="ARBA" id="ARBA00007806"/>
    </source>
</evidence>
<dbReference type="Gene3D" id="2.60.40.1180">
    <property type="entry name" value="Golgi alpha-mannosidase II"/>
    <property type="match status" value="2"/>
</dbReference>
<evidence type="ECO:0000256" key="2">
    <source>
        <dbReference type="RuleBase" id="RU361185"/>
    </source>
</evidence>
<feature type="domain" description="Glycoside hydrolase family 31 TIM barrel" evidence="3">
    <location>
        <begin position="264"/>
        <end position="588"/>
    </location>
</feature>
<dbReference type="RefSeq" id="WP_039083959.1">
    <property type="nucleotide sequence ID" value="NZ_JPXS01000025.1"/>
</dbReference>
<comment type="caution">
    <text evidence="6">The sequence shown here is derived from an EMBL/GenBank/DDBJ whole genome shotgun (WGS) entry which is preliminary data.</text>
</comment>
<dbReference type="PANTHER" id="PTHR22762">
    <property type="entry name" value="ALPHA-GLUCOSIDASE"/>
    <property type="match status" value="1"/>
</dbReference>
<organism evidence="6 7">
    <name type="scientific">Gallibacterium anatis</name>
    <dbReference type="NCBI Taxonomy" id="750"/>
    <lineage>
        <taxon>Bacteria</taxon>
        <taxon>Pseudomonadati</taxon>
        <taxon>Pseudomonadota</taxon>
        <taxon>Gammaproteobacteria</taxon>
        <taxon>Pasteurellales</taxon>
        <taxon>Pasteurellaceae</taxon>
        <taxon>Gallibacterium</taxon>
    </lineage>
</organism>
<dbReference type="Gene3D" id="3.20.20.80">
    <property type="entry name" value="Glycosidases"/>
    <property type="match status" value="1"/>
</dbReference>
<feature type="domain" description="Glycoside hydrolase family 31 N-terminal" evidence="4">
    <location>
        <begin position="27"/>
        <end position="214"/>
    </location>
</feature>
<protein>
    <submittedName>
        <fullName evidence="6">Alpha-glucosidase</fullName>
    </submittedName>
</protein>
<dbReference type="Proteomes" id="UP000030526">
    <property type="component" value="Unassembled WGS sequence"/>
</dbReference>
<keyword evidence="2" id="KW-0378">Hydrolase</keyword>
<evidence type="ECO:0000259" key="3">
    <source>
        <dbReference type="Pfam" id="PF01055"/>
    </source>
</evidence>
<dbReference type="GO" id="GO:0030246">
    <property type="term" value="F:carbohydrate binding"/>
    <property type="evidence" value="ECO:0007669"/>
    <property type="project" value="InterPro"/>
</dbReference>
<reference evidence="6 7" key="1">
    <citation type="submission" date="2014-08" db="EMBL/GenBank/DDBJ databases">
        <title>Chaperone-usher fimbriae in a diverse selection of Gallibacterium genomes.</title>
        <authorList>
            <person name="Kudirkiene E."/>
            <person name="Bager R.J."/>
            <person name="Johnson T.J."/>
            <person name="Bojesen A.M."/>
        </authorList>
    </citation>
    <scope>NUCLEOTIDE SEQUENCE [LARGE SCALE GENOMIC DNA]</scope>
    <source>
        <strain evidence="6 7">20558/3kl.</strain>
    </source>
</reference>
<dbReference type="AlphaFoldDB" id="A0A0A2XJ37"/>
<evidence type="ECO:0000259" key="4">
    <source>
        <dbReference type="Pfam" id="PF13802"/>
    </source>
</evidence>
<dbReference type="SUPFAM" id="SSF51445">
    <property type="entry name" value="(Trans)glycosidases"/>
    <property type="match status" value="1"/>
</dbReference>
<keyword evidence="2" id="KW-0326">Glycosidase</keyword>
<dbReference type="Pfam" id="PF21365">
    <property type="entry name" value="Glyco_hydro_31_3rd"/>
    <property type="match status" value="1"/>
</dbReference>
<comment type="similarity">
    <text evidence="1 2">Belongs to the glycosyl hydrolase 31 family.</text>
</comment>
<name>A0A0A2XJ37_9PAST</name>
<evidence type="ECO:0000259" key="5">
    <source>
        <dbReference type="Pfam" id="PF21365"/>
    </source>
</evidence>
<sequence length="797" mass="93634">MKTLKNWNLQCQQNNRIDIECEYGFFLHIFVLEEDIFRIAFAKDHQFRLPNTWAISPNQSDIEWKGRDKWSVEGFCLPQYQLTKRDETLEISTEKLKLIIHHPLWLEWQYKTELGNWETIAKDRKTGAYLMGISQNKISHFMQRNSQEYYYGLGEKSGNLNRYGRRFEMRNLDAMGYNAEHTDPLYKHIPFYITHNHQGSYGIYYDNLASCWFDLGNELDNYHAYYRSYRAEDGDLDYYFILGPKIIDVTKKYCRLTGGTIFGPKWSLGYSGSTMHYTDAPDAQEQLKKFVDLCKQYNIPCDSFQLSSGYTSIKDKRYVFNWNREKIPQPKEMSNYFHQGGMNLAANIKPCLLQDHPKYQQVCEAGLFIKDSQSEGPERSMFWDDEGSHLDFTNPATINWWKQNVKTQLLAYGIDSTWNDNNEFEVWDEQARCYYFGNEKPIKLLRPLMPLLMMKASYEAQLEYKPNIRPYLISRSGSPGMNRYVQTWSGDNRTSWNTLKYNIRMGLGMSLSALYNVGLDVGGFAGDKPDPELFVRWVQNGVMHPRFTIHSWNDDHTVNEPWMYPQVTEIIRATIRLRYHLMPYLYNLLWMAHKDNEPILRPTFLDHEYDHKTFDETDDYLLGRDLLVASIVEPNQRERSVYLPDNNVGWYDFWTHQWYSGKQTITVSAPLEHIPLFIKAGTILPLNPYSGSNTKQDDYRELFIVPFVDKGEVELQIFDDDGESFGYLEDNYLLINCHLICDENSINLKLNRSGAFSPKYDVLHFKLPKNESRVLFVNGKRLAPEVSVPLSEINCIN</sequence>
<dbReference type="InterPro" id="IPR017853">
    <property type="entry name" value="GH"/>
</dbReference>
<gene>
    <name evidence="6" type="ORF">JP32_05565</name>
</gene>
<dbReference type="SUPFAM" id="SSF74650">
    <property type="entry name" value="Galactose mutarotase-like"/>
    <property type="match status" value="1"/>
</dbReference>
<evidence type="ECO:0000313" key="6">
    <source>
        <dbReference type="EMBL" id="KGQ32173.1"/>
    </source>
</evidence>
<accession>A0A0A2XJ37</accession>
<dbReference type="InterPro" id="IPR000322">
    <property type="entry name" value="Glyco_hydro_31_TIM"/>
</dbReference>
<dbReference type="CDD" id="cd06599">
    <property type="entry name" value="GH31_glycosidase_Aec37"/>
    <property type="match status" value="1"/>
</dbReference>
<dbReference type="Pfam" id="PF13802">
    <property type="entry name" value="Gal_mutarotas_2"/>
    <property type="match status" value="1"/>
</dbReference>
<dbReference type="InterPro" id="IPR025887">
    <property type="entry name" value="Glyco_hydro_31_N_dom"/>
</dbReference>
<proteinExistence type="inferred from homology"/>
<dbReference type="InterPro" id="IPR013780">
    <property type="entry name" value="Glyco_hydro_b"/>
</dbReference>
<dbReference type="EMBL" id="JPXS01000025">
    <property type="protein sequence ID" value="KGQ32173.1"/>
    <property type="molecule type" value="Genomic_DNA"/>
</dbReference>
<dbReference type="GO" id="GO:0005975">
    <property type="term" value="P:carbohydrate metabolic process"/>
    <property type="evidence" value="ECO:0007669"/>
    <property type="project" value="InterPro"/>
</dbReference>
<evidence type="ECO:0000313" key="7">
    <source>
        <dbReference type="Proteomes" id="UP000030526"/>
    </source>
</evidence>
<dbReference type="SUPFAM" id="SSF51011">
    <property type="entry name" value="Glycosyl hydrolase domain"/>
    <property type="match status" value="1"/>
</dbReference>
<dbReference type="PANTHER" id="PTHR22762:SF165">
    <property type="entry name" value="PUTATIVE (AFU_ORTHOLOGUE AFUA_1G06560)-RELATED"/>
    <property type="match status" value="1"/>
</dbReference>
<dbReference type="CDD" id="cd14752">
    <property type="entry name" value="GH31_N"/>
    <property type="match status" value="1"/>
</dbReference>
<dbReference type="Gene3D" id="2.60.40.1760">
    <property type="entry name" value="glycosyl hydrolase (family 31)"/>
    <property type="match status" value="1"/>
</dbReference>